<dbReference type="eggNOG" id="ENOG503423E">
    <property type="taxonomic scope" value="Bacteria"/>
</dbReference>
<dbReference type="SMART" id="SM00530">
    <property type="entry name" value="HTH_XRE"/>
    <property type="match status" value="1"/>
</dbReference>
<dbReference type="GO" id="GO:0003677">
    <property type="term" value="F:DNA binding"/>
    <property type="evidence" value="ECO:0007669"/>
    <property type="project" value="InterPro"/>
</dbReference>
<dbReference type="CDD" id="cd00093">
    <property type="entry name" value="HTH_XRE"/>
    <property type="match status" value="1"/>
</dbReference>
<keyword evidence="3" id="KW-1185">Reference proteome</keyword>
<gene>
    <name evidence="2" type="ORF">ANACAC_03583</name>
</gene>
<evidence type="ECO:0000259" key="1">
    <source>
        <dbReference type="PROSITE" id="PS50943"/>
    </source>
</evidence>
<sequence length="107" mass="12652">MENCTIFLTLSTYRDIIYVSFLQSDEGKERLMIKSYKEFEKWVKIEMIRQELTQRKLAERMGIAYPRISEALHGRKTGLAFIVPLIQELGGNMEEFEEFLEINQIGR</sequence>
<reference evidence="2" key="2">
    <citation type="submission" date="2013-11" db="EMBL/GenBank/DDBJ databases">
        <title>Draft genome sequence of Anaerostipes caccae (DSM 14662).</title>
        <authorList>
            <person name="Sudarsanam P."/>
            <person name="Ley R."/>
            <person name="Guruge J."/>
            <person name="Turnbaugh P.J."/>
            <person name="Mahowald M."/>
            <person name="Liep D."/>
            <person name="Gordon J."/>
        </authorList>
    </citation>
    <scope>NUCLEOTIDE SEQUENCE</scope>
    <source>
        <strain evidence="2">DSM 14662</strain>
    </source>
</reference>
<feature type="domain" description="HTH cro/C1-type" evidence="1">
    <location>
        <begin position="43"/>
        <end position="96"/>
    </location>
</feature>
<dbReference type="Gene3D" id="1.10.260.40">
    <property type="entry name" value="lambda repressor-like DNA-binding domains"/>
    <property type="match status" value="1"/>
</dbReference>
<dbReference type="EMBL" id="ABAX03000038">
    <property type="protein sequence ID" value="EDR95908.1"/>
    <property type="molecule type" value="Genomic_DNA"/>
</dbReference>
<dbReference type="InterPro" id="IPR001387">
    <property type="entry name" value="Cro/C1-type_HTH"/>
</dbReference>
<dbReference type="HOGENOM" id="CLU_2204553_0_0_9"/>
<name>B0MIX8_ANACD</name>
<dbReference type="STRING" id="411490.ANACAC_03583"/>
<dbReference type="Proteomes" id="UP000004935">
    <property type="component" value="Unassembled WGS sequence"/>
</dbReference>
<dbReference type="PROSITE" id="PS50943">
    <property type="entry name" value="HTH_CROC1"/>
    <property type="match status" value="1"/>
</dbReference>
<dbReference type="AlphaFoldDB" id="B0MIX8"/>
<evidence type="ECO:0000313" key="3">
    <source>
        <dbReference type="Proteomes" id="UP000004935"/>
    </source>
</evidence>
<organism evidence="2 3">
    <name type="scientific">Anaerostipes caccae (strain DSM 14662 / CCUG 47493 / JCM 13470 / NCIMB 13811 / L1-92)</name>
    <dbReference type="NCBI Taxonomy" id="411490"/>
    <lineage>
        <taxon>Bacteria</taxon>
        <taxon>Bacillati</taxon>
        <taxon>Bacillota</taxon>
        <taxon>Clostridia</taxon>
        <taxon>Lachnospirales</taxon>
        <taxon>Lachnospiraceae</taxon>
        <taxon>Anaerostipes</taxon>
    </lineage>
</organism>
<reference evidence="2" key="1">
    <citation type="submission" date="2007-11" db="EMBL/GenBank/DDBJ databases">
        <authorList>
            <person name="Fulton L."/>
            <person name="Clifton S."/>
            <person name="Fulton B."/>
            <person name="Xu J."/>
            <person name="Minx P."/>
            <person name="Pepin K.H."/>
            <person name="Johnson M."/>
            <person name="Thiruvilangam P."/>
            <person name="Bhonagiri V."/>
            <person name="Nash W.E."/>
            <person name="Mardis E.R."/>
            <person name="Wilson R.K."/>
        </authorList>
    </citation>
    <scope>NUCLEOTIDE SEQUENCE [LARGE SCALE GENOMIC DNA]</scope>
    <source>
        <strain evidence="2">DSM 14662</strain>
    </source>
</reference>
<proteinExistence type="predicted"/>
<accession>B0MIX8</accession>
<comment type="caution">
    <text evidence="2">The sequence shown here is derived from an EMBL/GenBank/DDBJ whole genome shotgun (WGS) entry which is preliminary data.</text>
</comment>
<dbReference type="InterPro" id="IPR010982">
    <property type="entry name" value="Lambda_DNA-bd_dom_sf"/>
</dbReference>
<evidence type="ECO:0000313" key="2">
    <source>
        <dbReference type="EMBL" id="EDR95908.1"/>
    </source>
</evidence>
<protein>
    <recommendedName>
        <fullName evidence="1">HTH cro/C1-type domain-containing protein</fullName>
    </recommendedName>
</protein>
<dbReference type="SUPFAM" id="SSF47413">
    <property type="entry name" value="lambda repressor-like DNA-binding domains"/>
    <property type="match status" value="1"/>
</dbReference>